<keyword evidence="1" id="KW-1133">Transmembrane helix</keyword>
<keyword evidence="1" id="KW-0812">Transmembrane</keyword>
<accession>A0A6C0LPN1</accession>
<proteinExistence type="predicted"/>
<reference evidence="2" key="1">
    <citation type="journal article" date="2020" name="Nature">
        <title>Giant virus diversity and host interactions through global metagenomics.</title>
        <authorList>
            <person name="Schulz F."/>
            <person name="Roux S."/>
            <person name="Paez-Espino D."/>
            <person name="Jungbluth S."/>
            <person name="Walsh D.A."/>
            <person name="Denef V.J."/>
            <person name="McMahon K.D."/>
            <person name="Konstantinidis K.T."/>
            <person name="Eloe-Fadrosh E.A."/>
            <person name="Kyrpides N.C."/>
            <person name="Woyke T."/>
        </authorList>
    </citation>
    <scope>NUCLEOTIDE SEQUENCE</scope>
    <source>
        <strain evidence="2">GVMAG-M-3300027963-41</strain>
    </source>
</reference>
<name>A0A6C0LPN1_9ZZZZ</name>
<dbReference type="AlphaFoldDB" id="A0A6C0LPN1"/>
<dbReference type="EMBL" id="MN740532">
    <property type="protein sequence ID" value="QHU31701.1"/>
    <property type="molecule type" value="Genomic_DNA"/>
</dbReference>
<feature type="transmembrane region" description="Helical" evidence="1">
    <location>
        <begin position="6"/>
        <end position="23"/>
    </location>
</feature>
<keyword evidence="1" id="KW-0472">Membrane</keyword>
<protein>
    <submittedName>
        <fullName evidence="2">Uncharacterized protein</fullName>
    </submittedName>
</protein>
<organism evidence="2">
    <name type="scientific">viral metagenome</name>
    <dbReference type="NCBI Taxonomy" id="1070528"/>
    <lineage>
        <taxon>unclassified sequences</taxon>
        <taxon>metagenomes</taxon>
        <taxon>organismal metagenomes</taxon>
    </lineage>
</organism>
<evidence type="ECO:0000256" key="1">
    <source>
        <dbReference type="SAM" id="Phobius"/>
    </source>
</evidence>
<evidence type="ECO:0000313" key="2">
    <source>
        <dbReference type="EMBL" id="QHU31701.1"/>
    </source>
</evidence>
<sequence>MEYVFYALNIGFILGICYYAYSIQEEIEALRLRIVQLSSACQLAEIQTGRPYFTSLGNKLASCEIATRVYEIAKERLQMIGDTQN</sequence>